<organism evidence="1 2">
    <name type="scientific">Rhodopseudomonas palustris</name>
    <dbReference type="NCBI Taxonomy" id="1076"/>
    <lineage>
        <taxon>Bacteria</taxon>
        <taxon>Pseudomonadati</taxon>
        <taxon>Pseudomonadota</taxon>
        <taxon>Alphaproteobacteria</taxon>
        <taxon>Hyphomicrobiales</taxon>
        <taxon>Nitrobacteraceae</taxon>
        <taxon>Rhodopseudomonas</taxon>
    </lineage>
</organism>
<dbReference type="PATRIC" id="fig|1076.23.peg.266"/>
<dbReference type="AlphaFoldDB" id="A0A0D7F1N9"/>
<gene>
    <name evidence="1" type="ORF">OO17_05700</name>
</gene>
<sequence length="149" mass="16369">MTENGNRYAIHALKDRRATLAGEVEKFKQGIPDREKQLSHLDAALWILDPDYRADTVPPKRLRNVKLFGGGELNRLILDDLRRAEGRPMSNQEIARAIVEAKGGGGDCLPALARCARANLTHLLNRRGAVCKAGDRASAKWAFAPSANT</sequence>
<proteinExistence type="predicted"/>
<accession>A0A0D7F1N9</accession>
<dbReference type="Proteomes" id="UP000032515">
    <property type="component" value="Unassembled WGS sequence"/>
</dbReference>
<reference evidence="1 2" key="1">
    <citation type="submission" date="2014-11" db="EMBL/GenBank/DDBJ databases">
        <title>Genomics and ecophysiology of heterotrophic nitrogen fixing bacteria isolated from estuarine surface water.</title>
        <authorList>
            <person name="Bentzon-Tilia M."/>
            <person name="Severin I."/>
            <person name="Hansen L.H."/>
            <person name="Riemann L."/>
        </authorList>
    </citation>
    <scope>NUCLEOTIDE SEQUENCE [LARGE SCALE GENOMIC DNA]</scope>
    <source>
        <strain evidence="1 2">BAL398</strain>
    </source>
</reference>
<evidence type="ECO:0000313" key="2">
    <source>
        <dbReference type="Proteomes" id="UP000032515"/>
    </source>
</evidence>
<comment type="caution">
    <text evidence="1">The sequence shown here is derived from an EMBL/GenBank/DDBJ whole genome shotgun (WGS) entry which is preliminary data.</text>
</comment>
<evidence type="ECO:0000313" key="1">
    <source>
        <dbReference type="EMBL" id="KIZ47023.1"/>
    </source>
</evidence>
<name>A0A0D7F1N9_RHOPL</name>
<protein>
    <submittedName>
        <fullName evidence="1">Uncharacterized protein</fullName>
    </submittedName>
</protein>
<dbReference type="EMBL" id="JXXE01000109">
    <property type="protein sequence ID" value="KIZ47023.1"/>
    <property type="molecule type" value="Genomic_DNA"/>
</dbReference>